<protein>
    <submittedName>
        <fullName evidence="1">Uncharacterized protein</fullName>
    </submittedName>
</protein>
<sequence>MSRITPEQVKTKFNNGDWTHDPWFLAPQHETLFERANLPRSKILSAVDGLARVYPPEVCRELLVAPHHAWLIHILFQPCILAGIVPRLRLGHDVATLGRSVDDGTLKRLHNRSHYDAVAFELAVWANLKRNLYVLEREPRGPGKSNPDFALCFDHRRYILELKDLDLAEQEFFASEVNDLMQQVVSNLWHAHRLFKIRSSPEFQKRCGSPEGRKALASQLPEMVVAFAKKAAEVEQLGFQIGQYPVDSYGMIDVKEDMELEQGALEWDLVPPLTARKRVMRSISVIKKAVGQLPASGLGVGLINVGRFRKIELLREELMIAQRERPLKFQNCAFVVVRTLARSEKGIEKPFLDVIPMSHHRMSRAEMDFVKVLEAPNSGEEPQMPPSSRLVHLGRIQGPAQAGSSIQFTLTGPGRIIRP</sequence>
<comment type="caution">
    <text evidence="1">The sequence shown here is derived from an EMBL/GenBank/DDBJ whole genome shotgun (WGS) entry which is preliminary data.</text>
</comment>
<gene>
    <name evidence="1" type="ORF">POL68_20130</name>
</gene>
<keyword evidence="2" id="KW-1185">Reference proteome</keyword>
<dbReference type="EMBL" id="JAQNDM010000002">
    <property type="protein sequence ID" value="MDC0710795.1"/>
    <property type="molecule type" value="Genomic_DNA"/>
</dbReference>
<evidence type="ECO:0000313" key="2">
    <source>
        <dbReference type="Proteomes" id="UP001221838"/>
    </source>
</evidence>
<dbReference type="Proteomes" id="UP001221838">
    <property type="component" value="Unassembled WGS sequence"/>
</dbReference>
<accession>A0ABT5DCF9</accession>
<proteinExistence type="predicted"/>
<evidence type="ECO:0000313" key="1">
    <source>
        <dbReference type="EMBL" id="MDC0710795.1"/>
    </source>
</evidence>
<organism evidence="1 2">
    <name type="scientific">Stigmatella ashevillensis</name>
    <dbReference type="NCBI Taxonomy" id="2995309"/>
    <lineage>
        <taxon>Bacteria</taxon>
        <taxon>Pseudomonadati</taxon>
        <taxon>Myxococcota</taxon>
        <taxon>Myxococcia</taxon>
        <taxon>Myxococcales</taxon>
        <taxon>Cystobacterineae</taxon>
        <taxon>Archangiaceae</taxon>
        <taxon>Stigmatella</taxon>
    </lineage>
</organism>
<reference evidence="1 2" key="1">
    <citation type="submission" date="2022-11" db="EMBL/GenBank/DDBJ databases">
        <title>Minimal conservation of predation-associated metabolite biosynthetic gene clusters underscores biosynthetic potential of Myxococcota including descriptions for ten novel species: Archangium lansinium sp. nov., Myxococcus landrumus sp. nov., Nannocystis bai.</title>
        <authorList>
            <person name="Ahearne A."/>
            <person name="Stevens C."/>
            <person name="Dowd S."/>
        </authorList>
    </citation>
    <scope>NUCLEOTIDE SEQUENCE [LARGE SCALE GENOMIC DNA]</scope>
    <source>
        <strain evidence="1 2">NCWAL01</strain>
    </source>
</reference>
<dbReference type="RefSeq" id="WP_272140571.1">
    <property type="nucleotide sequence ID" value="NZ_JAQNDM010000002.1"/>
</dbReference>
<name>A0ABT5DCF9_9BACT</name>